<dbReference type="OrthoDB" id="9795923at2"/>
<dbReference type="PROSITE" id="PS51197">
    <property type="entry name" value="HTH_RRF2_2"/>
    <property type="match status" value="1"/>
</dbReference>
<reference evidence="3" key="1">
    <citation type="submission" date="2015-08" db="EMBL/GenBank/DDBJ databases">
        <authorList>
            <person name="Varghese N."/>
        </authorList>
    </citation>
    <scope>NUCLEOTIDE SEQUENCE [LARGE SCALE GENOMIC DNA]</scope>
    <source>
        <strain evidence="3">DSM 18181</strain>
    </source>
</reference>
<dbReference type="GO" id="GO:0005829">
    <property type="term" value="C:cytosol"/>
    <property type="evidence" value="ECO:0007669"/>
    <property type="project" value="TreeGrafter"/>
</dbReference>
<dbReference type="Gene3D" id="1.10.10.10">
    <property type="entry name" value="Winged helix-like DNA-binding domain superfamily/Winged helix DNA-binding domain"/>
    <property type="match status" value="1"/>
</dbReference>
<dbReference type="PANTHER" id="PTHR33221:SF4">
    <property type="entry name" value="HTH-TYPE TRANSCRIPTIONAL REPRESSOR NSRR"/>
    <property type="match status" value="1"/>
</dbReference>
<keyword evidence="3" id="KW-1185">Reference proteome</keyword>
<dbReference type="InterPro" id="IPR036390">
    <property type="entry name" value="WH_DNA-bd_sf"/>
</dbReference>
<evidence type="ECO:0000256" key="1">
    <source>
        <dbReference type="ARBA" id="ARBA00023125"/>
    </source>
</evidence>
<keyword evidence="1" id="KW-0238">DNA-binding</keyword>
<dbReference type="Pfam" id="PF02082">
    <property type="entry name" value="Rrf2"/>
    <property type="match status" value="1"/>
</dbReference>
<protein>
    <submittedName>
        <fullName evidence="2">Transcriptional regulator, BadM/Rrf2 family</fullName>
    </submittedName>
</protein>
<dbReference type="AlphaFoldDB" id="A0A0K6I8N3"/>
<dbReference type="InterPro" id="IPR000944">
    <property type="entry name" value="Tscrpt_reg_Rrf2"/>
</dbReference>
<sequence length="143" mass="15658">MRLTSFSDFGLRALLVLAGSEREKWSSVELAAKLGISREHLVKVLQRLAAGGFVDTLRGAGGGVRLARKADQIRLGEVLAWLEDDGVLTECFRDDGGHCLLSGFCALRPRLERARQAFYAELDTATLADCLNPRLRRFVAAAV</sequence>
<evidence type="ECO:0000313" key="3">
    <source>
        <dbReference type="Proteomes" id="UP000183649"/>
    </source>
</evidence>
<evidence type="ECO:0000313" key="2">
    <source>
        <dbReference type="EMBL" id="CUA99461.1"/>
    </source>
</evidence>
<dbReference type="EMBL" id="CYHF01000009">
    <property type="protein sequence ID" value="CUA99461.1"/>
    <property type="molecule type" value="Genomic_DNA"/>
</dbReference>
<dbReference type="GO" id="GO:0003700">
    <property type="term" value="F:DNA-binding transcription factor activity"/>
    <property type="evidence" value="ECO:0007669"/>
    <property type="project" value="TreeGrafter"/>
</dbReference>
<accession>A0A0K6I8N3</accession>
<dbReference type="InterPro" id="IPR036388">
    <property type="entry name" value="WH-like_DNA-bd_sf"/>
</dbReference>
<dbReference type="PANTHER" id="PTHR33221">
    <property type="entry name" value="WINGED HELIX-TURN-HELIX TRANSCRIPTIONAL REGULATOR, RRF2 FAMILY"/>
    <property type="match status" value="1"/>
</dbReference>
<dbReference type="NCBIfam" id="TIGR00738">
    <property type="entry name" value="rrf2_super"/>
    <property type="match status" value="1"/>
</dbReference>
<dbReference type="GO" id="GO:0003677">
    <property type="term" value="F:DNA binding"/>
    <property type="evidence" value="ECO:0007669"/>
    <property type="project" value="UniProtKB-KW"/>
</dbReference>
<proteinExistence type="predicted"/>
<organism evidence="2 3">
    <name type="scientific">Thiomonas bhubaneswarensis</name>
    <dbReference type="NCBI Taxonomy" id="339866"/>
    <lineage>
        <taxon>Bacteria</taxon>
        <taxon>Pseudomonadati</taxon>
        <taxon>Pseudomonadota</taxon>
        <taxon>Betaproteobacteria</taxon>
        <taxon>Burkholderiales</taxon>
        <taxon>Thiomonas</taxon>
    </lineage>
</organism>
<name>A0A0K6I8N3_9BURK</name>
<dbReference type="SUPFAM" id="SSF46785">
    <property type="entry name" value="Winged helix' DNA-binding domain"/>
    <property type="match status" value="1"/>
</dbReference>
<dbReference type="RefSeq" id="WP_055451366.1">
    <property type="nucleotide sequence ID" value="NZ_CYHF01000009.1"/>
</dbReference>
<dbReference type="Proteomes" id="UP000183649">
    <property type="component" value="Unassembled WGS sequence"/>
</dbReference>
<dbReference type="STRING" id="339866.GCA_001418255_02528"/>
<gene>
    <name evidence="2" type="ORF">Ga0061069_109129</name>
</gene>